<proteinExistence type="predicted"/>
<sequence length="71" mass="7500">MTEDSCAEPKSGHVDLSRGRDAERGPAEDPRAVAHSKNGAGVAAGAGRRRRREALEEKVFCAHTSEPGGPF</sequence>
<name>A0AAV7NP11_PLEWA</name>
<evidence type="ECO:0000256" key="1">
    <source>
        <dbReference type="SAM" id="MobiDB-lite"/>
    </source>
</evidence>
<feature type="region of interest" description="Disordered" evidence="1">
    <location>
        <begin position="1"/>
        <end position="53"/>
    </location>
</feature>
<protein>
    <submittedName>
        <fullName evidence="2">Uncharacterized protein</fullName>
    </submittedName>
</protein>
<dbReference type="AlphaFoldDB" id="A0AAV7NP11"/>
<evidence type="ECO:0000313" key="2">
    <source>
        <dbReference type="EMBL" id="KAJ1117236.1"/>
    </source>
</evidence>
<dbReference type="Proteomes" id="UP001066276">
    <property type="component" value="Chromosome 8"/>
</dbReference>
<dbReference type="EMBL" id="JANPWB010000012">
    <property type="protein sequence ID" value="KAJ1117236.1"/>
    <property type="molecule type" value="Genomic_DNA"/>
</dbReference>
<feature type="compositionally biased region" description="Basic and acidic residues" evidence="1">
    <location>
        <begin position="10"/>
        <end position="32"/>
    </location>
</feature>
<organism evidence="2 3">
    <name type="scientific">Pleurodeles waltl</name>
    <name type="common">Iberian ribbed newt</name>
    <dbReference type="NCBI Taxonomy" id="8319"/>
    <lineage>
        <taxon>Eukaryota</taxon>
        <taxon>Metazoa</taxon>
        <taxon>Chordata</taxon>
        <taxon>Craniata</taxon>
        <taxon>Vertebrata</taxon>
        <taxon>Euteleostomi</taxon>
        <taxon>Amphibia</taxon>
        <taxon>Batrachia</taxon>
        <taxon>Caudata</taxon>
        <taxon>Salamandroidea</taxon>
        <taxon>Salamandridae</taxon>
        <taxon>Pleurodelinae</taxon>
        <taxon>Pleurodeles</taxon>
    </lineage>
</organism>
<keyword evidence="3" id="KW-1185">Reference proteome</keyword>
<evidence type="ECO:0000313" key="3">
    <source>
        <dbReference type="Proteomes" id="UP001066276"/>
    </source>
</evidence>
<gene>
    <name evidence="2" type="ORF">NDU88_005436</name>
</gene>
<accession>A0AAV7NP11</accession>
<reference evidence="2" key="1">
    <citation type="journal article" date="2022" name="bioRxiv">
        <title>Sequencing and chromosome-scale assembly of the giantPleurodeles waltlgenome.</title>
        <authorList>
            <person name="Brown T."/>
            <person name="Elewa A."/>
            <person name="Iarovenko S."/>
            <person name="Subramanian E."/>
            <person name="Araus A.J."/>
            <person name="Petzold A."/>
            <person name="Susuki M."/>
            <person name="Suzuki K.-i.T."/>
            <person name="Hayashi T."/>
            <person name="Toyoda A."/>
            <person name="Oliveira C."/>
            <person name="Osipova E."/>
            <person name="Leigh N.D."/>
            <person name="Simon A."/>
            <person name="Yun M.H."/>
        </authorList>
    </citation>
    <scope>NUCLEOTIDE SEQUENCE</scope>
    <source>
        <strain evidence="2">20211129_DDA</strain>
        <tissue evidence="2">Liver</tissue>
    </source>
</reference>
<comment type="caution">
    <text evidence="2">The sequence shown here is derived from an EMBL/GenBank/DDBJ whole genome shotgun (WGS) entry which is preliminary data.</text>
</comment>